<evidence type="ECO:0000256" key="1">
    <source>
        <dbReference type="PIRNR" id="PIRNR009451"/>
    </source>
</evidence>
<dbReference type="InterPro" id="IPR037171">
    <property type="entry name" value="NagB/RpiA_transferase-like"/>
</dbReference>
<keyword evidence="1 2" id="KW-0456">Lyase</keyword>
<dbReference type="AlphaFoldDB" id="A0A6N3E4Y9"/>
<dbReference type="GO" id="GO:0005737">
    <property type="term" value="C:cytoplasm"/>
    <property type="evidence" value="ECO:0007669"/>
    <property type="project" value="UniProtKB-SubCell"/>
</dbReference>
<dbReference type="GO" id="GO:0006084">
    <property type="term" value="P:acetyl-CoA metabolic process"/>
    <property type="evidence" value="ECO:0007669"/>
    <property type="project" value="UniProtKB-UniRule"/>
</dbReference>
<dbReference type="EC" id="4.1.3.6" evidence="1"/>
<dbReference type="EC" id="2.8.3.10" evidence="1"/>
<keyword evidence="1" id="KW-0963">Cytoplasm</keyword>
<comment type="catalytic activity">
    <reaction evidence="1">
        <text>citrate = oxaloacetate + acetate</text>
        <dbReference type="Rhea" id="RHEA:10760"/>
        <dbReference type="ChEBI" id="CHEBI:16452"/>
        <dbReference type="ChEBI" id="CHEBI:16947"/>
        <dbReference type="ChEBI" id="CHEBI:30089"/>
        <dbReference type="EC" id="4.1.3.6"/>
    </reaction>
</comment>
<dbReference type="PANTHER" id="PTHR40596:SF1">
    <property type="entry name" value="CITRATE LYASE ALPHA CHAIN"/>
    <property type="match status" value="1"/>
</dbReference>
<sequence>MKNAVGREIPDELLVNNKRVYSGKNQIDGQYEQKVGPKRRIGEKPRENKLVATLREACEKCGVHYGMTISFHSVFRNGDYVASMAVKTLVEELGVKDLNIAATSLGSAHDIIADYIEKGIVTGIQTSGVRGRIGEVISEGKLKTPAIIRSHGGRPRAIAAGEVTIDIAFIGASASDYYGNAAGIGGKNNSGVIGFAGPDAKYANHVIVVTDTLVPFPNLPAPINAMDVDYVVTVDEVGNPDKIATAEARMTQDPRELMMARNVADIIANTPYFKDGFSFQTGVGGSSLAVNRFLEEHMVKNNIQMGFALGGISNAMCQLQDKGLVKKILDTQCFDKPTIEHLAKHPDKHIEITTDEYANPSNQGAYVNKLDYVVLSALEIDTDFNVNVITGSDGVLRGAPGGHPDTAAGSKCCIIVTPLTRGRMATVCEKVVTVTTPGDTVDVLVTDYGTAVNPLRQDIIDCLDKAGIPHVTIESLKEKAYSLVGRPDDLEWEDKVIAVVEARDGSILDVVRRIKPVTLD</sequence>
<comment type="subcellular location">
    <subcellularLocation>
        <location evidence="1">Cytoplasm</location>
    </subcellularLocation>
</comment>
<dbReference type="PIRSF" id="PIRSF009451">
    <property type="entry name" value="Citrt_lyas_alpha"/>
    <property type="match status" value="1"/>
</dbReference>
<dbReference type="Pfam" id="PF04223">
    <property type="entry name" value="CitF"/>
    <property type="match status" value="1"/>
</dbReference>
<name>A0A6N3E4Y9_9FIRM</name>
<keyword evidence="1" id="KW-0808">Transferase</keyword>
<dbReference type="EMBL" id="CACRUX010000064">
    <property type="protein sequence ID" value="VYU34808.1"/>
    <property type="molecule type" value="Genomic_DNA"/>
</dbReference>
<protein>
    <recommendedName>
        <fullName evidence="1">Citrate lyase alpha chain</fullName>
        <shortName evidence="1">Citrase alpha chain</shortName>
        <ecNumber evidence="1">2.8.3.10</ecNumber>
        <ecNumber evidence="1">4.1.3.6</ecNumber>
    </recommendedName>
    <alternativeName>
        <fullName evidence="1">Citrate (pro-3S)-lyase alpha chain</fullName>
    </alternativeName>
    <alternativeName>
        <fullName evidence="1">Citrate CoA-transferase subunit</fullName>
    </alternativeName>
</protein>
<accession>A0A6N3E4Y9</accession>
<dbReference type="Gene3D" id="3.40.1080.10">
    <property type="entry name" value="Glutaconate Coenzyme A-transferase"/>
    <property type="match status" value="2"/>
</dbReference>
<dbReference type="GO" id="GO:0008814">
    <property type="term" value="F:citrate CoA-transferase activity"/>
    <property type="evidence" value="ECO:0007669"/>
    <property type="project" value="UniProtKB-UniRule"/>
</dbReference>
<comment type="catalytic activity">
    <reaction evidence="1">
        <text>citrate + acetyl-CoA = (3S)-citryl-CoA + acetate</text>
        <dbReference type="Rhea" id="RHEA:19405"/>
        <dbReference type="ChEBI" id="CHEBI:16947"/>
        <dbReference type="ChEBI" id="CHEBI:30089"/>
        <dbReference type="ChEBI" id="CHEBI:57288"/>
        <dbReference type="ChEBI" id="CHEBI:57321"/>
        <dbReference type="EC" id="2.8.3.10"/>
    </reaction>
</comment>
<dbReference type="NCBIfam" id="TIGR01584">
    <property type="entry name" value="citF"/>
    <property type="match status" value="1"/>
</dbReference>
<dbReference type="SUPFAM" id="SSF100950">
    <property type="entry name" value="NagB/RpiA/CoA transferase-like"/>
    <property type="match status" value="2"/>
</dbReference>
<reference evidence="2" key="1">
    <citation type="submission" date="2019-11" db="EMBL/GenBank/DDBJ databases">
        <authorList>
            <person name="Feng L."/>
        </authorList>
    </citation>
    <scope>NUCLEOTIDE SEQUENCE</scope>
    <source>
        <strain evidence="2">VrattiLFYP33</strain>
    </source>
</reference>
<proteinExistence type="predicted"/>
<dbReference type="RefSeq" id="WP_156705343.1">
    <property type="nucleotide sequence ID" value="NZ_CACRUX010000064.1"/>
</dbReference>
<dbReference type="GO" id="GO:0009346">
    <property type="term" value="C:ATP-independent citrate lyase complex"/>
    <property type="evidence" value="ECO:0007669"/>
    <property type="project" value="UniProtKB-UniRule"/>
</dbReference>
<organism evidence="2">
    <name type="scientific">Veillonella ratti</name>
    <dbReference type="NCBI Taxonomy" id="103892"/>
    <lineage>
        <taxon>Bacteria</taxon>
        <taxon>Bacillati</taxon>
        <taxon>Bacillota</taxon>
        <taxon>Negativicutes</taxon>
        <taxon>Veillonellales</taxon>
        <taxon>Veillonellaceae</taxon>
        <taxon>Veillonella</taxon>
    </lineage>
</organism>
<dbReference type="GO" id="GO:0008815">
    <property type="term" value="F:citrate (pro-3S)-lyase activity"/>
    <property type="evidence" value="ECO:0007669"/>
    <property type="project" value="UniProtKB-UniRule"/>
</dbReference>
<evidence type="ECO:0000313" key="2">
    <source>
        <dbReference type="EMBL" id="VYU34808.1"/>
    </source>
</evidence>
<gene>
    <name evidence="2" type="primary">citF_2</name>
    <name evidence="2" type="ORF">VRLFYP33_01802</name>
</gene>
<dbReference type="PANTHER" id="PTHR40596">
    <property type="entry name" value="CITRATE LYASE ALPHA CHAIN"/>
    <property type="match status" value="1"/>
</dbReference>
<dbReference type="InterPro" id="IPR006472">
    <property type="entry name" value="Citrate_lyase_asu"/>
</dbReference>